<evidence type="ECO:0000313" key="13">
    <source>
        <dbReference type="EMBL" id="ECW0639280.1"/>
    </source>
</evidence>
<dbReference type="Proteomes" id="UP000839908">
    <property type="component" value="Unassembled WGS sequence"/>
</dbReference>
<evidence type="ECO:0000313" key="17">
    <source>
        <dbReference type="EMBL" id="KTZ04987.1"/>
    </source>
</evidence>
<dbReference type="Pfam" id="PF13411">
    <property type="entry name" value="MerR_1"/>
    <property type="match status" value="1"/>
</dbReference>
<reference evidence="17 21" key="1">
    <citation type="submission" date="2014-09" db="EMBL/GenBank/DDBJ databases">
        <title>Salmonella Genotype and Phenotype Association.</title>
        <authorList>
            <person name="Chen Y."/>
            <person name="Folster J."/>
            <person name="Ayers S."/>
            <person name="Kabera C."/>
            <person name="Li C."/>
            <person name="Mukherjee S."/>
            <person name="Lam C."/>
            <person name="Zhao S."/>
            <person name="McDermott P."/>
        </authorList>
    </citation>
    <scope>NUCLEOTIDE SEQUENCE [LARGE SCALE GENOMIC DNA]</scope>
    <source>
        <strain evidence="17 21">CVM N32045</strain>
    </source>
</reference>
<dbReference type="SUPFAM" id="SSF46955">
    <property type="entry name" value="Putative DNA-binding domain"/>
    <property type="match status" value="1"/>
</dbReference>
<dbReference type="Proteomes" id="UP000839909">
    <property type="component" value="Unassembled WGS sequence"/>
</dbReference>
<dbReference type="Proteomes" id="UP000885385">
    <property type="component" value="Unassembled WGS sequence"/>
</dbReference>
<dbReference type="EMBL" id="AAHRYM010000019">
    <property type="protein sequence ID" value="EBZ6922314.1"/>
    <property type="molecule type" value="Genomic_DNA"/>
</dbReference>
<dbReference type="Proteomes" id="UP000839907">
    <property type="component" value="Unassembled WGS sequence"/>
</dbReference>
<reference evidence="13" key="6">
    <citation type="submission" date="2019-09" db="EMBL/GenBank/DDBJ databases">
        <authorList>
            <consortium name="GenomeTrakr network: Whole genome sequencing for foodborne pathogen traceback"/>
        </authorList>
    </citation>
    <scope>NUCLEOTIDE SEQUENCE [LARGE SCALE GENOMIC DNA]</scope>
    <source>
        <strain evidence="13">AUSMDU00020735</strain>
        <strain evidence="9 22">VA_WGS-00080</strain>
    </source>
</reference>
<dbReference type="Proteomes" id="UP000839595">
    <property type="component" value="Unassembled WGS sequence"/>
</dbReference>
<evidence type="ECO:0000313" key="9">
    <source>
        <dbReference type="EMBL" id="ECE0296209.1"/>
    </source>
</evidence>
<dbReference type="GO" id="GO:0003700">
    <property type="term" value="F:DNA-binding transcription factor activity"/>
    <property type="evidence" value="ECO:0007669"/>
    <property type="project" value="InterPro"/>
</dbReference>
<reference evidence="16" key="3">
    <citation type="journal article" date="2018" name="Genome Biol.">
        <title>SKESA: strategic k-mer extension for scrupulous assemblies.</title>
        <authorList>
            <person name="Souvorov A."/>
            <person name="Agarwala R."/>
            <person name="Lipman D.J."/>
        </authorList>
    </citation>
    <scope>NUCLEOTIDE SEQUENCE</scope>
    <source>
        <strain evidence="16">Salmonella enterica</strain>
    </source>
</reference>
<evidence type="ECO:0000313" key="14">
    <source>
        <dbReference type="EMBL" id="ECY5341208.1"/>
    </source>
</evidence>
<dbReference type="EMBL" id="AAIKGB010000007">
    <property type="protein sequence ID" value="ECF1543407.1"/>
    <property type="molecule type" value="Genomic_DNA"/>
</dbReference>
<dbReference type="Proteomes" id="UP000839905">
    <property type="component" value="Unassembled WGS sequence"/>
</dbReference>
<evidence type="ECO:0000313" key="22">
    <source>
        <dbReference type="Proteomes" id="UP000338496"/>
    </source>
</evidence>
<dbReference type="CDD" id="cd01282">
    <property type="entry name" value="HTH_MerR-like_sg3"/>
    <property type="match status" value="1"/>
</dbReference>
<dbReference type="PRINTS" id="PR00040">
    <property type="entry name" value="HTHMERR"/>
</dbReference>
<dbReference type="PATRIC" id="fig|59201.158.peg.4633"/>
<evidence type="ECO:0000313" key="3">
    <source>
        <dbReference type="EMBL" id="AKH09912.1"/>
    </source>
</evidence>
<keyword evidence="1 3" id="KW-0238">DNA-binding</keyword>
<feature type="domain" description="HTH merR-type" evidence="2">
    <location>
        <begin position="1"/>
        <end position="68"/>
    </location>
</feature>
<dbReference type="EMBL" id="DAAFPQ010000003">
    <property type="protein sequence ID" value="HAB0970370.1"/>
    <property type="molecule type" value="Genomic_DNA"/>
</dbReference>
<dbReference type="Proteomes" id="UP000839617">
    <property type="component" value="Unassembled WGS sequence"/>
</dbReference>
<dbReference type="InterPro" id="IPR009061">
    <property type="entry name" value="DNA-bd_dom_put_sf"/>
</dbReference>
<evidence type="ECO:0000313" key="4">
    <source>
        <dbReference type="EMBL" id="EBU9273438.1"/>
    </source>
</evidence>
<accession>A0A0D6HTB3</accession>
<evidence type="ECO:0000313" key="18">
    <source>
        <dbReference type="EMBL" id="MIT47762.1"/>
    </source>
</evidence>
<evidence type="ECO:0000313" key="10">
    <source>
        <dbReference type="EMBL" id="ECF1543407.1"/>
    </source>
</evidence>
<evidence type="ECO:0000313" key="21">
    <source>
        <dbReference type="Proteomes" id="UP000054461"/>
    </source>
</evidence>
<dbReference type="SMART" id="SM00422">
    <property type="entry name" value="HTH_MERR"/>
    <property type="match status" value="1"/>
</dbReference>
<dbReference type="Proteomes" id="UP000034636">
    <property type="component" value="Chromosome"/>
</dbReference>
<dbReference type="PANTHER" id="PTHR30204:SF92">
    <property type="entry name" value="HTH-TYPE TRANSCRIPTIONAL REGULATOR ZNTR"/>
    <property type="match status" value="1"/>
</dbReference>
<dbReference type="EMBL" id="JYVU01000074">
    <property type="protein sequence ID" value="KTZ04987.1"/>
    <property type="molecule type" value="Genomic_DNA"/>
</dbReference>
<dbReference type="Proteomes" id="UP000839915">
    <property type="component" value="Unassembled WGS sequence"/>
</dbReference>
<dbReference type="Proteomes" id="UP000338496">
    <property type="component" value="Unassembled WGS sequence"/>
</dbReference>
<evidence type="ECO:0000313" key="11">
    <source>
        <dbReference type="EMBL" id="ECU8352988.1"/>
    </source>
</evidence>
<reference evidence="16" key="7">
    <citation type="submission" date="2019-10" db="EMBL/GenBank/DDBJ databases">
        <authorList>
            <consortium name="NCBI Pathogen Detection Project"/>
        </authorList>
    </citation>
    <scope>NUCLEOTIDE SEQUENCE</scope>
    <source>
        <strain evidence="16">Salmonella enterica</strain>
    </source>
</reference>
<dbReference type="Proteomes" id="UP000839914">
    <property type="component" value="Unassembled WGS sequence"/>
</dbReference>
<dbReference type="InterPro" id="IPR047057">
    <property type="entry name" value="MerR_fam"/>
</dbReference>
<evidence type="ECO:0000313" key="6">
    <source>
        <dbReference type="EMBL" id="EBW5463411.1"/>
    </source>
</evidence>
<evidence type="ECO:0000259" key="2">
    <source>
        <dbReference type="PROSITE" id="PS50937"/>
    </source>
</evidence>
<dbReference type="PROSITE" id="PS00552">
    <property type="entry name" value="HTH_MERR_1"/>
    <property type="match status" value="1"/>
</dbReference>
<dbReference type="KEGG" id="seni:CY43_22535"/>
<dbReference type="EMBL" id="AAKUOT010000008">
    <property type="protein sequence ID" value="ECV8760457.1"/>
    <property type="molecule type" value="Genomic_DNA"/>
</dbReference>
<organism evidence="14">
    <name type="scientific">Salmonella typhimurium</name>
    <dbReference type="NCBI Taxonomy" id="90371"/>
    <lineage>
        <taxon>Bacteria</taxon>
        <taxon>Pseudomonadati</taxon>
        <taxon>Pseudomonadota</taxon>
        <taxon>Gammaproteobacteria</taxon>
        <taxon>Enterobacterales</taxon>
        <taxon>Enterobacteriaceae</taxon>
        <taxon>Salmonella</taxon>
    </lineage>
</organism>
<dbReference type="EMBL" id="AAHDPU010000013">
    <property type="protein sequence ID" value="EBU9273438.1"/>
    <property type="molecule type" value="Genomic_DNA"/>
</dbReference>
<dbReference type="Proteomes" id="UP000839911">
    <property type="component" value="Unassembled WGS sequence"/>
</dbReference>
<dbReference type="EMBL" id="AAHIPE010000013">
    <property type="protein sequence ID" value="EBW5463411.1"/>
    <property type="molecule type" value="Genomic_DNA"/>
</dbReference>
<evidence type="ECO:0000313" key="15">
    <source>
        <dbReference type="EMBL" id="EDI6667834.1"/>
    </source>
</evidence>
<name>A0A0D6HTB3_SALTM</name>
<dbReference type="InterPro" id="IPR000551">
    <property type="entry name" value="MerR-type_HTH_dom"/>
</dbReference>
<dbReference type="EMBL" id="AAIGQE010000008">
    <property type="protein sequence ID" value="ECE0296209.1"/>
    <property type="molecule type" value="Genomic_DNA"/>
</dbReference>
<protein>
    <submittedName>
        <fullName evidence="3">DNA-binding transcriptional regulator CueR</fullName>
    </submittedName>
    <submittedName>
        <fullName evidence="14">MerR family transcriptional regulator</fullName>
    </submittedName>
</protein>
<sequence length="110" mass="12228">MQIGKLAALTGVSIRMLRYYESAGLLHPSRTDTGYRSFSSEDVDIVRRILILNGAGFTLPVVCSLLNCVHAGTSPCEELKAKVREQLAQIDRQFDALSESRNLLNKFLND</sequence>
<dbReference type="EMBL" id="AAHNIA010000049">
    <property type="protein sequence ID" value="EBY1704269.1"/>
    <property type="molecule type" value="Genomic_DNA"/>
</dbReference>
<dbReference type="Proteomes" id="UP000839581">
    <property type="component" value="Unassembled WGS sequence"/>
</dbReference>
<evidence type="ECO:0000313" key="16">
    <source>
        <dbReference type="EMBL" id="HAB0970370.1"/>
    </source>
</evidence>
<dbReference type="EMBL" id="RVDJ01000008">
    <property type="protein sequence ID" value="MLP85642.1"/>
    <property type="molecule type" value="Genomic_DNA"/>
</dbReference>
<gene>
    <name evidence="3" type="primary">cueR_3</name>
    <name evidence="12" type="ORF">AAB27_06065</name>
    <name evidence="18" type="ORF">AU613_02460</name>
    <name evidence="14" type="ORF">AVC05_08110</name>
    <name evidence="11" type="ORF">B1P38_05110</name>
    <name evidence="9" type="ORF">CE70_13715</name>
    <name evidence="15" type="ORF">CFF59_21580</name>
    <name evidence="17" type="ORF">DD95_21790</name>
    <name evidence="4" type="ORF">DMO92_15455</name>
    <name evidence="5" type="ORF">DPF41_22695</name>
    <name evidence="6" type="ORF">DPS76_13290</name>
    <name evidence="19" type="ORF">DRM14_09980</name>
    <name evidence="7" type="ORF">DU071_20460</name>
    <name evidence="10" type="ORF">E0935_09155</name>
    <name evidence="8" type="ORF">EER35_15265</name>
    <name evidence="13" type="ORF">F3R12_05255</name>
    <name evidence="16" type="ORF">GB466_07195</name>
    <name evidence="3" type="ORF">SE14_04562</name>
</gene>
<dbReference type="EMBL" id="AAKVET010000003">
    <property type="protein sequence ID" value="ECW0639280.1"/>
    <property type="molecule type" value="Genomic_DNA"/>
</dbReference>
<dbReference type="Proteomes" id="UP000885258">
    <property type="component" value="Unassembled WGS sequence"/>
</dbReference>
<dbReference type="PANTHER" id="PTHR30204">
    <property type="entry name" value="REDOX-CYCLING DRUG-SENSING TRANSCRIPTIONAL ACTIVATOR SOXR"/>
    <property type="match status" value="1"/>
</dbReference>
<evidence type="ECO:0000313" key="8">
    <source>
        <dbReference type="EMBL" id="EBZ6922314.1"/>
    </source>
</evidence>
<accession>A0A0F7JF36</accession>
<dbReference type="Gene3D" id="1.10.1660.10">
    <property type="match status" value="1"/>
</dbReference>
<dbReference type="OMA" id="QDFGFDL"/>
<evidence type="ECO:0000256" key="1">
    <source>
        <dbReference type="ARBA" id="ARBA00023125"/>
    </source>
</evidence>
<evidence type="ECO:0000313" key="5">
    <source>
        <dbReference type="EMBL" id="EBW3630866.1"/>
    </source>
</evidence>
<evidence type="ECO:0000313" key="20">
    <source>
        <dbReference type="Proteomes" id="UP000034636"/>
    </source>
</evidence>
<dbReference type="eggNOG" id="COG0789">
    <property type="taxonomic scope" value="Bacteria"/>
</dbReference>
<dbReference type="EMBL" id="AAMLUT010000044">
    <property type="protein sequence ID" value="EDI6667834.1"/>
    <property type="molecule type" value="Genomic_DNA"/>
</dbReference>
<dbReference type="EMBL" id="AALDNI010000014">
    <property type="protein sequence ID" value="ECY5341208.1"/>
    <property type="molecule type" value="Genomic_DNA"/>
</dbReference>
<dbReference type="EMBL" id="CP011428">
    <property type="protein sequence ID" value="AKH09912.1"/>
    <property type="molecule type" value="Genomic_DNA"/>
</dbReference>
<dbReference type="PROSITE" id="PS50937">
    <property type="entry name" value="HTH_MERR_2"/>
    <property type="match status" value="1"/>
</dbReference>
<evidence type="ECO:0000313" key="7">
    <source>
        <dbReference type="EMBL" id="EBY1704269.1"/>
    </source>
</evidence>
<evidence type="ECO:0000313" key="12">
    <source>
        <dbReference type="EMBL" id="ECV8760457.1"/>
    </source>
</evidence>
<reference evidence="15" key="5">
    <citation type="submission" date="2018-07" db="EMBL/GenBank/DDBJ databases">
        <authorList>
            <consortium name="PulseNet: The National Subtyping Network for Foodborne Disease Surveillance"/>
            <person name="Tarr C.L."/>
            <person name="Trees E."/>
            <person name="Katz L.S."/>
            <person name="Carleton-Romer H.A."/>
            <person name="Stroika S."/>
            <person name="Kucerova Z."/>
            <person name="Roache K.F."/>
            <person name="Sabol A.L."/>
            <person name="Besser J."/>
            <person name="Gerner-Smidt P."/>
        </authorList>
    </citation>
    <scope>NUCLEOTIDE SEQUENCE [LARGE SCALE GENOMIC DNA]</scope>
    <source>
        <strain evidence="11">PNUSAS008736</strain>
        <strain evidence="15">PNUSAS016739</strain>
    </source>
</reference>
<dbReference type="AlphaFoldDB" id="A0A0D6HTB3"/>
<proteinExistence type="predicted"/>
<reference evidence="14" key="4">
    <citation type="submission" date="2018-07" db="EMBL/GenBank/DDBJ databases">
        <authorList>
            <person name="Ashton P.M."/>
            <person name="Dallman T."/>
            <person name="Nair S."/>
            <person name="De Pinna E."/>
            <person name="Peters T."/>
            <person name="Grant K."/>
        </authorList>
    </citation>
    <scope>NUCLEOTIDE SEQUENCE [LARGE SCALE GENOMIC DNA]</scope>
    <source>
        <strain evidence="5">231108</strain>
        <strain evidence="10">265852</strain>
        <strain evidence="18">29290</strain>
        <strain evidence="7">356083</strain>
        <strain evidence="6">422529</strain>
        <strain evidence="19">425567</strain>
        <strain evidence="14">43916</strain>
        <strain evidence="4">488670</strain>
        <strain evidence="8">632340</strain>
        <strain evidence="12">86846</strain>
    </source>
</reference>
<evidence type="ECO:0000313" key="19">
    <source>
        <dbReference type="EMBL" id="MLP85642.1"/>
    </source>
</evidence>
<dbReference type="EMBL" id="AAKRET010000003">
    <property type="protein sequence ID" value="ECU8352988.1"/>
    <property type="molecule type" value="Genomic_DNA"/>
</dbReference>
<dbReference type="Proteomes" id="UP000054461">
    <property type="component" value="Unassembled WGS sequence"/>
</dbReference>
<dbReference type="RefSeq" id="WP_001165471.1">
    <property type="nucleotide sequence ID" value="NZ_AP023291.1"/>
</dbReference>
<accession>A0A0M2IVT9</accession>
<reference evidence="3 20" key="2">
    <citation type="journal article" date="2015" name="Genome Announc.">
        <title>Complete Genome Sequencing of a Multidrug-Resistant and Human-Invasive Salmonella enterica Serovar Typhimurium Strain of the Emerging Sequence Type 213 Genotype.</title>
        <authorList>
            <person name="Calva E."/>
            <person name="Silva C."/>
            <person name="Zaidi M.B."/>
            <person name="Sanchez-Flores A."/>
            <person name="Estrada K."/>
            <person name="Silva G.G."/>
            <person name="Soto-Jimenez L.M."/>
            <person name="Wiesner M."/>
            <person name="Fernandez-Mora M."/>
            <person name="Edwards R.A."/>
            <person name="Vinuesa P."/>
        </authorList>
    </citation>
    <scope>NUCLEOTIDE SEQUENCE [LARGE SCALE GENOMIC DNA]</scope>
    <source>
        <strain evidence="3 20">YU39</strain>
    </source>
</reference>
<dbReference type="EMBL" id="AAHIDF010000040">
    <property type="protein sequence ID" value="EBW3630866.1"/>
    <property type="molecule type" value="Genomic_DNA"/>
</dbReference>
<dbReference type="EMBL" id="RSUA01000003">
    <property type="protein sequence ID" value="MIT47762.1"/>
    <property type="molecule type" value="Genomic_DNA"/>
</dbReference>
<dbReference type="GO" id="GO:0003677">
    <property type="term" value="F:DNA binding"/>
    <property type="evidence" value="ECO:0007669"/>
    <property type="project" value="UniProtKB-KW"/>
</dbReference>
<dbReference type="Proteomes" id="UP000839616">
    <property type="component" value="Unassembled WGS sequence"/>
</dbReference>